<keyword evidence="3 4" id="KW-0067">ATP-binding</keyword>
<dbReference type="AlphaFoldDB" id="A0A5M4AWB2"/>
<evidence type="ECO:0000313" key="6">
    <source>
        <dbReference type="EMBL" id="GET32219.1"/>
    </source>
</evidence>
<keyword evidence="2 4" id="KW-0547">Nucleotide-binding</keyword>
<keyword evidence="7" id="KW-1185">Reference proteome</keyword>
<dbReference type="GO" id="GO:0005524">
    <property type="term" value="F:ATP binding"/>
    <property type="evidence" value="ECO:0007669"/>
    <property type="project" value="UniProtKB-UniRule"/>
</dbReference>
<dbReference type="Pfam" id="PF13535">
    <property type="entry name" value="ATP-grasp_4"/>
    <property type="match status" value="1"/>
</dbReference>
<comment type="caution">
    <text evidence="6">The sequence shown here is derived from an EMBL/GenBank/DDBJ whole genome shotgun (WGS) entry which is preliminary data.</text>
</comment>
<evidence type="ECO:0000256" key="2">
    <source>
        <dbReference type="ARBA" id="ARBA00022741"/>
    </source>
</evidence>
<evidence type="ECO:0000259" key="5">
    <source>
        <dbReference type="PROSITE" id="PS50975"/>
    </source>
</evidence>
<dbReference type="EMBL" id="BLAX01000001">
    <property type="protein sequence ID" value="GET32219.1"/>
    <property type="molecule type" value="Genomic_DNA"/>
</dbReference>
<dbReference type="PANTHER" id="PTHR43585:SF2">
    <property type="entry name" value="ATP-GRASP ENZYME FSQD"/>
    <property type="match status" value="1"/>
</dbReference>
<evidence type="ECO:0000256" key="1">
    <source>
        <dbReference type="ARBA" id="ARBA00022598"/>
    </source>
</evidence>
<dbReference type="InterPro" id="IPR052032">
    <property type="entry name" value="ATP-dep_AA_Ligase"/>
</dbReference>
<dbReference type="PROSITE" id="PS50975">
    <property type="entry name" value="ATP_GRASP"/>
    <property type="match status" value="1"/>
</dbReference>
<keyword evidence="1" id="KW-0436">Ligase</keyword>
<dbReference type="Gene3D" id="3.30.470.20">
    <property type="entry name" value="ATP-grasp fold, B domain"/>
    <property type="match status" value="1"/>
</dbReference>
<dbReference type="InterPro" id="IPR011761">
    <property type="entry name" value="ATP-grasp"/>
</dbReference>
<evidence type="ECO:0000256" key="4">
    <source>
        <dbReference type="PROSITE-ProRule" id="PRU00409"/>
    </source>
</evidence>
<proteinExistence type="predicted"/>
<protein>
    <submittedName>
        <fullName evidence="6">ATP-grasp domain-containing protein</fullName>
    </submittedName>
</protein>
<dbReference type="RefSeq" id="WP_025863292.1">
    <property type="nucleotide sequence ID" value="NZ_BLAX01000001.1"/>
</dbReference>
<feature type="domain" description="ATP-grasp" evidence="5">
    <location>
        <begin position="97"/>
        <end position="300"/>
    </location>
</feature>
<sequence length="389" mass="45100">MILLEGPYVSDFLKQTIENYQIPVIDTSFSAKILNEKEHQLISTADAVKRIERNPEQLIYTNSENSIHWVEQHLPFTSFPEKINLFKNKVRFRELLQDKYPEYFFQGIPFHELSTADISGFTFPFIIKPAVGFFSMGVYKVDKLEEWPNIVEKITEEVNVVQGLYPKEVFDSTEFIAEECIDGTEYAIDCYYNADGKPVLLNIMKHLFSSDKDMSDRVYITSKEIILSNLDSMGDFLKEMGVSAGVRNFAAHVEVRIDGDGRIVPIEVNPMRFGGWCTTPDLAWYAHGFNIYEYFLTQKEPDWNQLLTNKDGQVFSVVVLDNSTGKEGKQIPEFDYDRLLKNFEKPLELRKVDYRSYPLFGFVFAQTKSNQMEELTRILKSDLSEYILN</sequence>
<evidence type="ECO:0000256" key="3">
    <source>
        <dbReference type="ARBA" id="ARBA00022840"/>
    </source>
</evidence>
<accession>A0A5M4AWB2</accession>
<dbReference type="SUPFAM" id="SSF56059">
    <property type="entry name" value="Glutathione synthetase ATP-binding domain-like"/>
    <property type="match status" value="1"/>
</dbReference>
<dbReference type="GO" id="GO:0016874">
    <property type="term" value="F:ligase activity"/>
    <property type="evidence" value="ECO:0007669"/>
    <property type="project" value="UniProtKB-KW"/>
</dbReference>
<organism evidence="6 7">
    <name type="scientific">Prolixibacter bellariivorans</name>
    <dbReference type="NCBI Taxonomy" id="314319"/>
    <lineage>
        <taxon>Bacteria</taxon>
        <taxon>Pseudomonadati</taxon>
        <taxon>Bacteroidota</taxon>
        <taxon>Bacteroidia</taxon>
        <taxon>Marinilabiliales</taxon>
        <taxon>Prolixibacteraceae</taxon>
        <taxon>Prolixibacter</taxon>
    </lineage>
</organism>
<reference evidence="6 7" key="1">
    <citation type="submission" date="2019-10" db="EMBL/GenBank/DDBJ databases">
        <title>Prolixibacter strains distinguished by the presence of nitrate reductase genes were adept at nitrate-dependent anaerobic corrosion of metallic iron and carbon steel.</title>
        <authorList>
            <person name="Iino T."/>
            <person name="Shono N."/>
            <person name="Ito K."/>
            <person name="Nakamura R."/>
            <person name="Sueoka K."/>
            <person name="Harayama S."/>
            <person name="Ohkuma M."/>
        </authorList>
    </citation>
    <scope>NUCLEOTIDE SEQUENCE [LARGE SCALE GENOMIC DNA]</scope>
    <source>
        <strain evidence="6 7">JCM 13498</strain>
    </source>
</reference>
<dbReference type="OrthoDB" id="9803907at2"/>
<dbReference type="GO" id="GO:0046872">
    <property type="term" value="F:metal ion binding"/>
    <property type="evidence" value="ECO:0007669"/>
    <property type="project" value="InterPro"/>
</dbReference>
<gene>
    <name evidence="6" type="ORF">PbJCM13498_10820</name>
</gene>
<dbReference type="PANTHER" id="PTHR43585">
    <property type="entry name" value="FUMIPYRROLE BIOSYNTHESIS PROTEIN C"/>
    <property type="match status" value="1"/>
</dbReference>
<evidence type="ECO:0000313" key="7">
    <source>
        <dbReference type="Proteomes" id="UP000391834"/>
    </source>
</evidence>
<dbReference type="Proteomes" id="UP000391834">
    <property type="component" value="Unassembled WGS sequence"/>
</dbReference>
<name>A0A5M4AWB2_9BACT</name>